<dbReference type="GO" id="GO:1990189">
    <property type="term" value="F:protein N-terminal-serine acetyltransferase activity"/>
    <property type="evidence" value="ECO:0007669"/>
    <property type="project" value="TreeGrafter"/>
</dbReference>
<name>A0A202BDN7_CHRVL</name>
<comment type="caution">
    <text evidence="2">The sequence shown here is derived from an EMBL/GenBank/DDBJ whole genome shotgun (WGS) entry which is preliminary data.</text>
</comment>
<keyword evidence="3" id="KW-1185">Reference proteome</keyword>
<feature type="domain" description="N-acetyltransferase" evidence="1">
    <location>
        <begin position="53"/>
        <end position="191"/>
    </location>
</feature>
<proteinExistence type="predicted"/>
<dbReference type="GO" id="GO:0008999">
    <property type="term" value="F:protein-N-terminal-alanine acetyltransferase activity"/>
    <property type="evidence" value="ECO:0007669"/>
    <property type="project" value="TreeGrafter"/>
</dbReference>
<dbReference type="InterPro" id="IPR016181">
    <property type="entry name" value="Acyl_CoA_acyltransferase"/>
</dbReference>
<gene>
    <name evidence="2" type="ORF">CBW21_03605</name>
</gene>
<dbReference type="PANTHER" id="PTHR43441">
    <property type="entry name" value="RIBOSOMAL-PROTEIN-SERINE ACETYLTRANSFERASE"/>
    <property type="match status" value="1"/>
</dbReference>
<organism evidence="2 3">
    <name type="scientific">Chromobacterium violaceum</name>
    <dbReference type="NCBI Taxonomy" id="536"/>
    <lineage>
        <taxon>Bacteria</taxon>
        <taxon>Pseudomonadati</taxon>
        <taxon>Pseudomonadota</taxon>
        <taxon>Betaproteobacteria</taxon>
        <taxon>Neisseriales</taxon>
        <taxon>Chromobacteriaceae</taxon>
        <taxon>Chromobacterium</taxon>
    </lineage>
</organism>
<evidence type="ECO:0000259" key="1">
    <source>
        <dbReference type="PROSITE" id="PS51186"/>
    </source>
</evidence>
<dbReference type="Pfam" id="PF13302">
    <property type="entry name" value="Acetyltransf_3"/>
    <property type="match status" value="1"/>
</dbReference>
<sequence>MSLSMAKAKRKGWRAAPATGFPMSVSPDRSAIVRLEALPSAVLLDLAAGRRPTGLRRACEEGALPPQEVARRALRLQAEGVEARWSLPYAMIDEGGALVGACGFKGPPSLGVVEIGYAVAPSRRGRGIAAAAVAQLLQKAAAGGARRVLARINPDNAASSRVADKLGFVRGEVRPDDDGEPLAQWLWPAAIDFPDDGDAS</sequence>
<dbReference type="GO" id="GO:0005737">
    <property type="term" value="C:cytoplasm"/>
    <property type="evidence" value="ECO:0007669"/>
    <property type="project" value="TreeGrafter"/>
</dbReference>
<dbReference type="InterPro" id="IPR000182">
    <property type="entry name" value="GNAT_dom"/>
</dbReference>
<accession>A0A202BDN7</accession>
<dbReference type="PROSITE" id="PS51186">
    <property type="entry name" value="GNAT"/>
    <property type="match status" value="1"/>
</dbReference>
<evidence type="ECO:0000313" key="3">
    <source>
        <dbReference type="Proteomes" id="UP000196342"/>
    </source>
</evidence>
<dbReference type="AlphaFoldDB" id="A0A202BDN7"/>
<dbReference type="EMBL" id="NHOO01000003">
    <property type="protein sequence ID" value="OVE49664.1"/>
    <property type="molecule type" value="Genomic_DNA"/>
</dbReference>
<evidence type="ECO:0000313" key="2">
    <source>
        <dbReference type="EMBL" id="OVE49664.1"/>
    </source>
</evidence>
<dbReference type="SUPFAM" id="SSF55729">
    <property type="entry name" value="Acyl-CoA N-acyltransferases (Nat)"/>
    <property type="match status" value="1"/>
</dbReference>
<dbReference type="Proteomes" id="UP000196342">
    <property type="component" value="Unassembled WGS sequence"/>
</dbReference>
<dbReference type="PANTHER" id="PTHR43441:SF2">
    <property type="entry name" value="FAMILY ACETYLTRANSFERASE, PUTATIVE (AFU_ORTHOLOGUE AFUA_7G00850)-RELATED"/>
    <property type="match status" value="1"/>
</dbReference>
<dbReference type="Gene3D" id="3.40.630.30">
    <property type="match status" value="1"/>
</dbReference>
<protein>
    <recommendedName>
        <fullName evidence="1">N-acetyltransferase domain-containing protein</fullName>
    </recommendedName>
</protein>
<dbReference type="InterPro" id="IPR051908">
    <property type="entry name" value="Ribosomal_N-acetyltransferase"/>
</dbReference>
<reference evidence="2 3" key="1">
    <citation type="submission" date="2017-05" db="EMBL/GenBank/DDBJ databases">
        <title>Chromobacterium violaceum GHPS1 isolated from Hydrocarbon polluted soil in French Guiana display an awesome secondary metabolite arsenal and a battery of drug and heavy-metal-resistance and detoxification of xenobiotics proteins.</title>
        <authorList>
            <person name="Belbahri L."/>
        </authorList>
    </citation>
    <scope>NUCLEOTIDE SEQUENCE [LARGE SCALE GENOMIC DNA]</scope>
    <source>
        <strain evidence="2 3">GHPS1</strain>
    </source>
</reference>